<protein>
    <submittedName>
        <fullName evidence="3">Uncharacterized protein LOC113515463</fullName>
    </submittedName>
</protein>
<dbReference type="OrthoDB" id="7474005at2759"/>
<reference evidence="3" key="1">
    <citation type="submission" date="2025-08" db="UniProtKB">
        <authorList>
            <consortium name="RefSeq"/>
        </authorList>
    </citation>
    <scope>IDENTIFICATION</scope>
    <source>
        <tissue evidence="3">Whole larvae</tissue>
    </source>
</reference>
<sequence length="190" mass="19724">MARTPLVISCLLVLHFQIILAQSPVQYGLLALPLPEMIEAANNCVCQPVPVLTESPCNVQLPLPLPPSSTTIITDCSPTACKNLANTLQLMIVCNLLQNTKDGSDLALQLASPIINELFTSPILSCGCANPFATGVVSPTVASPTAVPSTVISPNVIDSSNVISGLTNAISSISPLLLSSGLLQGLIEIK</sequence>
<dbReference type="RefSeq" id="XP_026755489.1">
    <property type="nucleotide sequence ID" value="XM_026899688.3"/>
</dbReference>
<dbReference type="KEGG" id="gmw:113515463"/>
<evidence type="ECO:0000313" key="3">
    <source>
        <dbReference type="RefSeq" id="XP_026755489.1"/>
    </source>
</evidence>
<dbReference type="InParanoid" id="A0A6J1WKZ3"/>
<dbReference type="GeneID" id="113515463"/>
<gene>
    <name evidence="3" type="primary">LOC113515463</name>
</gene>
<feature type="signal peptide" evidence="1">
    <location>
        <begin position="1"/>
        <end position="21"/>
    </location>
</feature>
<keyword evidence="2" id="KW-1185">Reference proteome</keyword>
<dbReference type="AlphaFoldDB" id="A0A6J1WKZ3"/>
<evidence type="ECO:0000313" key="2">
    <source>
        <dbReference type="Proteomes" id="UP001652740"/>
    </source>
</evidence>
<feature type="chain" id="PRO_5027043173" evidence="1">
    <location>
        <begin position="22"/>
        <end position="190"/>
    </location>
</feature>
<proteinExistence type="predicted"/>
<organism evidence="2 3">
    <name type="scientific">Galleria mellonella</name>
    <name type="common">Greater wax moth</name>
    <dbReference type="NCBI Taxonomy" id="7137"/>
    <lineage>
        <taxon>Eukaryota</taxon>
        <taxon>Metazoa</taxon>
        <taxon>Ecdysozoa</taxon>
        <taxon>Arthropoda</taxon>
        <taxon>Hexapoda</taxon>
        <taxon>Insecta</taxon>
        <taxon>Pterygota</taxon>
        <taxon>Neoptera</taxon>
        <taxon>Endopterygota</taxon>
        <taxon>Lepidoptera</taxon>
        <taxon>Glossata</taxon>
        <taxon>Ditrysia</taxon>
        <taxon>Pyraloidea</taxon>
        <taxon>Pyralidae</taxon>
        <taxon>Galleriinae</taxon>
        <taxon>Galleria</taxon>
    </lineage>
</organism>
<accession>A0A6J1WKZ3</accession>
<dbReference type="Proteomes" id="UP001652740">
    <property type="component" value="Unplaced"/>
</dbReference>
<keyword evidence="1" id="KW-0732">Signal</keyword>
<name>A0A6J1WKZ3_GALME</name>
<evidence type="ECO:0000256" key="1">
    <source>
        <dbReference type="SAM" id="SignalP"/>
    </source>
</evidence>